<dbReference type="RefSeq" id="WP_090634820.1">
    <property type="nucleotide sequence ID" value="NZ_FOCP01000041.1"/>
</dbReference>
<accession>A0A1H8IUB7</accession>
<protein>
    <submittedName>
        <fullName evidence="1">Uncharacterized protein</fullName>
    </submittedName>
</protein>
<evidence type="ECO:0000313" key="2">
    <source>
        <dbReference type="Proteomes" id="UP000199459"/>
    </source>
</evidence>
<dbReference type="STRING" id="917.SAMN05216326_12572"/>
<gene>
    <name evidence="1" type="ORF">SAMN05216325_14110</name>
</gene>
<dbReference type="OrthoDB" id="7054215at2"/>
<name>A0A1H8IUB7_9PROT</name>
<reference evidence="1 2" key="1">
    <citation type="submission" date="2016-10" db="EMBL/GenBank/DDBJ databases">
        <authorList>
            <person name="de Groot N.N."/>
        </authorList>
    </citation>
    <scope>NUCLEOTIDE SEQUENCE [LARGE SCALE GENOMIC DNA]</scope>
    <source>
        <strain evidence="1 2">Nm22</strain>
    </source>
</reference>
<sequence>MTKEAVVQQVKQDCYSQSAEMATEFVNSLLENSAKGNTFDSASANDFAGSVVNQGDTGVEVPESMQIVLDEAYCGASEDEKKRNRAKIIKAIFDGVGTYQRQHGVSIPPDISNYAIHMGFAATDFAANKYKLDRVKLDSASSAHHDQLSLQPNRAVVAILSAFGDAIPFAHYLPADIGSNEAKLAILSHEAGHAYGQYAQGDSMDGVNSGKPYLTSSRIHAMFPAVSTGNIDGKLTKLQDTPSTCDQAADAIKLLRGRAVLYVRGMVAAREVDSEGSGNSVMSGSITISAQTYTIGGNINTDTGVFAITTTPALPDTIPVAVESFVDYERGPENIPSMLSAVRTRPLFAKPWRGFTQVTPDARTQISQELGLDAHGEAMVAIQRQLSGERHYEVLEKALRLGANNQVTFDFDWTNRKTYMHRSDAWRDLASALGVASQQMAIDTFDHGISHLYIGKYIMSDFLSLPSDIWQPSGVMLRPGIFRIGRLFGLYDVYYTPRTIQDTAGAAQILCVGRASSVALNPFVLGDSVPTTMIPLGVSTELKAGVGVYGRSLNEVNPHISASLGCAIINVTNMQ</sequence>
<dbReference type="AlphaFoldDB" id="A0A1H8IUB7"/>
<dbReference type="EMBL" id="FOCP01000041">
    <property type="protein sequence ID" value="SEN72174.1"/>
    <property type="molecule type" value="Genomic_DNA"/>
</dbReference>
<proteinExistence type="predicted"/>
<evidence type="ECO:0000313" key="1">
    <source>
        <dbReference type="EMBL" id="SEN72174.1"/>
    </source>
</evidence>
<dbReference type="Proteomes" id="UP000199459">
    <property type="component" value="Unassembled WGS sequence"/>
</dbReference>
<organism evidence="1 2">
    <name type="scientific">Nitrosomonas marina</name>
    <dbReference type="NCBI Taxonomy" id="917"/>
    <lineage>
        <taxon>Bacteria</taxon>
        <taxon>Pseudomonadati</taxon>
        <taxon>Pseudomonadota</taxon>
        <taxon>Betaproteobacteria</taxon>
        <taxon>Nitrosomonadales</taxon>
        <taxon>Nitrosomonadaceae</taxon>
        <taxon>Nitrosomonas</taxon>
    </lineage>
</organism>